<evidence type="ECO:0000313" key="2">
    <source>
        <dbReference type="Proteomes" id="UP001206692"/>
    </source>
</evidence>
<gene>
    <name evidence="1" type="ORF">NE675_06040</name>
</gene>
<sequence>MSSLSKFMKLVVFAAVSIFVVAFISGCINTKSVDYSGQWVGYGKTGFPKEMDCVYDVNIEKTGDGYTVSLERSNWELKDIPDPGLIDSIVNQDNQQYEWTTMKEMNLKATEKDNTLTTTTENPLTFTYQEKDGVLELSFKDYSHQNEQVTVQLHKAVKGEVEDFKNRSKEDLIKSMTPENRHSFKE</sequence>
<dbReference type="RefSeq" id="WP_062411544.1">
    <property type="nucleotide sequence ID" value="NZ_JAJCIO010000007.1"/>
</dbReference>
<comment type="caution">
    <text evidence="1">The sequence shown here is derived from an EMBL/GenBank/DDBJ whole genome shotgun (WGS) entry which is preliminary data.</text>
</comment>
<protein>
    <recommendedName>
        <fullName evidence="3">Lipocalin-like domain-containing protein</fullName>
    </recommendedName>
</protein>
<name>A0ABT1SRV2_9FIRM</name>
<organism evidence="1 2">
    <name type="scientific">Megasphaera massiliensis</name>
    <dbReference type="NCBI Taxonomy" id="1232428"/>
    <lineage>
        <taxon>Bacteria</taxon>
        <taxon>Bacillati</taxon>
        <taxon>Bacillota</taxon>
        <taxon>Negativicutes</taxon>
        <taxon>Veillonellales</taxon>
        <taxon>Veillonellaceae</taxon>
        <taxon>Megasphaera</taxon>
    </lineage>
</organism>
<evidence type="ECO:0008006" key="3">
    <source>
        <dbReference type="Google" id="ProtNLM"/>
    </source>
</evidence>
<dbReference type="EMBL" id="JANGEW010000009">
    <property type="protein sequence ID" value="MCQ5342592.1"/>
    <property type="molecule type" value="Genomic_DNA"/>
</dbReference>
<evidence type="ECO:0000313" key="1">
    <source>
        <dbReference type="EMBL" id="MCQ5342592.1"/>
    </source>
</evidence>
<dbReference type="PROSITE" id="PS51257">
    <property type="entry name" value="PROKAR_LIPOPROTEIN"/>
    <property type="match status" value="1"/>
</dbReference>
<proteinExistence type="predicted"/>
<keyword evidence="2" id="KW-1185">Reference proteome</keyword>
<dbReference type="Proteomes" id="UP001206692">
    <property type="component" value="Unassembled WGS sequence"/>
</dbReference>
<reference evidence="1 2" key="1">
    <citation type="submission" date="2022-06" db="EMBL/GenBank/DDBJ databases">
        <title>Isolation of gut microbiota from human fecal samples.</title>
        <authorList>
            <person name="Pamer E.G."/>
            <person name="Barat B."/>
            <person name="Waligurski E."/>
            <person name="Medina S."/>
            <person name="Paddock L."/>
            <person name="Mostad J."/>
        </authorList>
    </citation>
    <scope>NUCLEOTIDE SEQUENCE [LARGE SCALE GENOMIC DNA]</scope>
    <source>
        <strain evidence="1 2">DFI.1.1</strain>
    </source>
</reference>
<accession>A0ABT1SRV2</accession>